<evidence type="ECO:0000313" key="1">
    <source>
        <dbReference type="EMBL" id="KKM97173.1"/>
    </source>
</evidence>
<protein>
    <submittedName>
        <fullName evidence="1">Uncharacterized protein</fullName>
    </submittedName>
</protein>
<name>A0A0F9LUR8_9ZZZZ</name>
<dbReference type="AlphaFoldDB" id="A0A0F9LUR8"/>
<dbReference type="EMBL" id="LAZR01005782">
    <property type="protein sequence ID" value="KKM97173.1"/>
    <property type="molecule type" value="Genomic_DNA"/>
</dbReference>
<sequence>MLLEVGSSHYKINDLGFVSGSILGNEIDNIYSIAFKEHSLVDPTCPHLSNNEEIFGLHQEDNKVTYSKYFGEYLTQSNIHFYEDGFDWTITFTKNRPIFHRFGLSIPYPGKSLQCLDTEVSHNIANYHVLYHKNLREQFTIQFPIINTNDWVYFGPTDYGMQFFLYKESTNSRIRVTTLTSETAILNVSLRRSAQKPQQIYIDKYPATKFDILPQKQVRELISQKYSIETELLQSVQRTFSSLPNQKDVSGWMDLVRTCRHPKYLWLIDYIEKTDTLIEIEKLIRQSEDILYDSKTSICLKEPYKADVNQEVCFHTIRTYLRYEDGDFDTAEYIWEKLLSDLYDDITPIRQINLLFHCFIFYMFTKQFNKAYECFEKHWIILKHSSSIDRFSEGMWDNFSIMHIVLWFFIDYVEDFVYFFAAKNNLDTFDIIRHKKVSFINFMKADISWIVSLATPALYNYGLTIMSNLPEYHGYSFPLTANFEEF</sequence>
<gene>
    <name evidence="1" type="ORF">LCGC14_1170770</name>
</gene>
<proteinExistence type="predicted"/>
<reference evidence="1" key="1">
    <citation type="journal article" date="2015" name="Nature">
        <title>Complex archaea that bridge the gap between prokaryotes and eukaryotes.</title>
        <authorList>
            <person name="Spang A."/>
            <person name="Saw J.H."/>
            <person name="Jorgensen S.L."/>
            <person name="Zaremba-Niedzwiedzka K."/>
            <person name="Martijn J."/>
            <person name="Lind A.E."/>
            <person name="van Eijk R."/>
            <person name="Schleper C."/>
            <person name="Guy L."/>
            <person name="Ettema T.J."/>
        </authorList>
    </citation>
    <scope>NUCLEOTIDE SEQUENCE</scope>
</reference>
<accession>A0A0F9LUR8</accession>
<comment type="caution">
    <text evidence="1">The sequence shown here is derived from an EMBL/GenBank/DDBJ whole genome shotgun (WGS) entry which is preliminary data.</text>
</comment>
<organism evidence="1">
    <name type="scientific">marine sediment metagenome</name>
    <dbReference type="NCBI Taxonomy" id="412755"/>
    <lineage>
        <taxon>unclassified sequences</taxon>
        <taxon>metagenomes</taxon>
        <taxon>ecological metagenomes</taxon>
    </lineage>
</organism>